<dbReference type="GO" id="GO:0005759">
    <property type="term" value="C:mitochondrial matrix"/>
    <property type="evidence" value="ECO:0007669"/>
    <property type="project" value="UniProtKB-SubCell"/>
</dbReference>
<dbReference type="CDD" id="cd00806">
    <property type="entry name" value="TrpRS_core"/>
    <property type="match status" value="1"/>
</dbReference>
<dbReference type="NCBIfam" id="TIGR00233">
    <property type="entry name" value="trpS"/>
    <property type="match status" value="1"/>
</dbReference>
<keyword evidence="7 11" id="KW-0648">Protein biosynthesis</keyword>
<evidence type="ECO:0000256" key="10">
    <source>
        <dbReference type="ARBA" id="ARBA00069760"/>
    </source>
</evidence>
<dbReference type="PANTHER" id="PTHR43766:SF1">
    <property type="entry name" value="TRYPTOPHAN--TRNA LIGASE, MITOCHONDRIAL"/>
    <property type="match status" value="1"/>
</dbReference>
<dbReference type="PANTHER" id="PTHR43766">
    <property type="entry name" value="TRYPTOPHAN--TRNA LIGASE, MITOCHONDRIAL"/>
    <property type="match status" value="1"/>
</dbReference>
<dbReference type="Gene3D" id="3.40.50.620">
    <property type="entry name" value="HUPs"/>
    <property type="match status" value="1"/>
</dbReference>
<dbReference type="EC" id="6.1.1.2" evidence="3"/>
<dbReference type="CDD" id="cd14686">
    <property type="entry name" value="bZIP"/>
    <property type="match status" value="1"/>
</dbReference>
<evidence type="ECO:0000256" key="9">
    <source>
        <dbReference type="ARBA" id="ARBA00030268"/>
    </source>
</evidence>
<dbReference type="SUPFAM" id="SSF52374">
    <property type="entry name" value="Nucleotidylyl transferase"/>
    <property type="match status" value="1"/>
</dbReference>
<dbReference type="FunFam" id="1.10.240.10:FF:000002">
    <property type="entry name" value="Tryptophan--tRNA ligase"/>
    <property type="match status" value="1"/>
</dbReference>
<evidence type="ECO:0000256" key="5">
    <source>
        <dbReference type="ARBA" id="ARBA00022741"/>
    </source>
</evidence>
<dbReference type="GO" id="GO:0004830">
    <property type="term" value="F:tryptophan-tRNA ligase activity"/>
    <property type="evidence" value="ECO:0007669"/>
    <property type="project" value="UniProtKB-EC"/>
</dbReference>
<name>A0A3R7AT85_APHAT</name>
<keyword evidence="12" id="KW-0175">Coiled coil</keyword>
<evidence type="ECO:0000256" key="6">
    <source>
        <dbReference type="ARBA" id="ARBA00022840"/>
    </source>
</evidence>
<sequence length="437" mass="48413">MLPHPSSMHTLPPLAEDGDLLAFMDDTIFAAASKAHTPCNLSSSTPCLLSPRSNHTTDHDTSDDGMMSVPPLEKCERRKQQIRDASRRCRIKQRTEVMTLRARVAELEARVAAGEKLQRDHEMRQRQVELLEREIAGLRVELYKTKAATKVVFSGIQPTGVPHLGNYCGAVSKWVTLQQQQTTDVSLYSIVDLHAITLPYDPSMLQANIHGLLASLLGCGLDPKKSILFKQSDIVQHSELAWLLSCVTPLSWMQRMTQFKQKSQQKDSNAVSLGLLSYPALMAADVLLYKATHVPVGEDQQQHLELARMIATTFNDRFQTNLFPKPIPQRDDPDDALVRIMSLRDPTQKMSKSDISTQSRIDLTDSPDVIVKKIRKAQTDAIPGISYDKAGRPGVSNLMSILSAVTGHSVDDIQGQYGSHQTGKFKQVVADAVVAKS</sequence>
<dbReference type="InterPro" id="IPR014729">
    <property type="entry name" value="Rossmann-like_a/b/a_fold"/>
</dbReference>
<dbReference type="FunFam" id="3.40.50.620:FF:000082">
    <property type="entry name" value="MSW1p Mitochondrial tryptophanyl-tRNA synthetase"/>
    <property type="match status" value="1"/>
</dbReference>
<dbReference type="PRINTS" id="PR01039">
    <property type="entry name" value="TRNASYNTHTRP"/>
</dbReference>
<dbReference type="Proteomes" id="UP000286510">
    <property type="component" value="Unassembled WGS sequence"/>
</dbReference>
<accession>A0A3R7AT85</accession>
<comment type="subcellular location">
    <subcellularLocation>
        <location evidence="1">Mitochondrion matrix</location>
    </subcellularLocation>
</comment>
<evidence type="ECO:0000256" key="8">
    <source>
        <dbReference type="ARBA" id="ARBA00023146"/>
    </source>
</evidence>
<gene>
    <name evidence="14" type="ORF">DYB26_010603</name>
</gene>
<reference evidence="14 15" key="1">
    <citation type="submission" date="2018-08" db="EMBL/GenBank/DDBJ databases">
        <title>Aphanomyces genome sequencing and annotation.</title>
        <authorList>
            <person name="Minardi D."/>
            <person name="Oidtmann B."/>
            <person name="Van Der Giezen M."/>
            <person name="Studholme D.J."/>
        </authorList>
    </citation>
    <scope>NUCLEOTIDE SEQUENCE [LARGE SCALE GENOMIC DNA]</scope>
    <source>
        <strain evidence="14 15">FDL457</strain>
    </source>
</reference>
<feature type="coiled-coil region" evidence="12">
    <location>
        <begin position="90"/>
        <end position="141"/>
    </location>
</feature>
<feature type="non-terminal residue" evidence="14">
    <location>
        <position position="437"/>
    </location>
</feature>
<evidence type="ECO:0000256" key="4">
    <source>
        <dbReference type="ARBA" id="ARBA00022598"/>
    </source>
</evidence>
<dbReference type="GO" id="GO:0005524">
    <property type="term" value="F:ATP binding"/>
    <property type="evidence" value="ECO:0007669"/>
    <property type="project" value="UniProtKB-KW"/>
</dbReference>
<dbReference type="InterPro" id="IPR002306">
    <property type="entry name" value="Trp-tRNA-ligase"/>
</dbReference>
<keyword evidence="5 11" id="KW-0547">Nucleotide-binding</keyword>
<dbReference type="InterPro" id="IPR050203">
    <property type="entry name" value="Trp-tRNA_synthetase"/>
</dbReference>
<protein>
    <recommendedName>
        <fullName evidence="10">Tryptophan--tRNA ligase, mitochondrial</fullName>
        <ecNumber evidence="3">6.1.1.2</ecNumber>
    </recommendedName>
    <alternativeName>
        <fullName evidence="9">Tryptophanyl-tRNA synthetase</fullName>
    </alternativeName>
</protein>
<keyword evidence="6 11" id="KW-0067">ATP-binding</keyword>
<evidence type="ECO:0000256" key="7">
    <source>
        <dbReference type="ARBA" id="ARBA00022917"/>
    </source>
</evidence>
<keyword evidence="4 11" id="KW-0436">Ligase</keyword>
<proteinExistence type="inferred from homology"/>
<dbReference type="GO" id="GO:0006436">
    <property type="term" value="P:tryptophanyl-tRNA aminoacylation"/>
    <property type="evidence" value="ECO:0007669"/>
    <property type="project" value="InterPro"/>
</dbReference>
<organism evidence="14 15">
    <name type="scientific">Aphanomyces astaci</name>
    <name type="common">Crayfish plague agent</name>
    <dbReference type="NCBI Taxonomy" id="112090"/>
    <lineage>
        <taxon>Eukaryota</taxon>
        <taxon>Sar</taxon>
        <taxon>Stramenopiles</taxon>
        <taxon>Oomycota</taxon>
        <taxon>Saprolegniomycetes</taxon>
        <taxon>Saprolegniales</taxon>
        <taxon>Verrucalvaceae</taxon>
        <taxon>Aphanomyces</taxon>
    </lineage>
</organism>
<evidence type="ECO:0000256" key="3">
    <source>
        <dbReference type="ARBA" id="ARBA00013161"/>
    </source>
</evidence>
<evidence type="ECO:0000313" key="15">
    <source>
        <dbReference type="Proteomes" id="UP000286510"/>
    </source>
</evidence>
<dbReference type="InterPro" id="IPR002305">
    <property type="entry name" value="aa-tRNA-synth_Ic"/>
</dbReference>
<evidence type="ECO:0000256" key="13">
    <source>
        <dbReference type="SAM" id="MobiDB-lite"/>
    </source>
</evidence>
<evidence type="ECO:0000256" key="12">
    <source>
        <dbReference type="SAM" id="Coils"/>
    </source>
</evidence>
<dbReference type="EMBL" id="QUTF01016485">
    <property type="protein sequence ID" value="RHZ06660.1"/>
    <property type="molecule type" value="Genomic_DNA"/>
</dbReference>
<evidence type="ECO:0000256" key="11">
    <source>
        <dbReference type="RuleBase" id="RU363036"/>
    </source>
</evidence>
<evidence type="ECO:0000256" key="2">
    <source>
        <dbReference type="ARBA" id="ARBA00005594"/>
    </source>
</evidence>
<feature type="region of interest" description="Disordered" evidence="13">
    <location>
        <begin position="50"/>
        <end position="70"/>
    </location>
</feature>
<dbReference type="Gene3D" id="1.10.240.10">
    <property type="entry name" value="Tyrosyl-Transfer RNA Synthetase"/>
    <property type="match status" value="1"/>
</dbReference>
<dbReference type="VEuPathDB" id="FungiDB:H257_02066"/>
<dbReference type="AlphaFoldDB" id="A0A3R7AT85"/>
<evidence type="ECO:0000313" key="14">
    <source>
        <dbReference type="EMBL" id="RHZ06660.1"/>
    </source>
</evidence>
<comment type="similarity">
    <text evidence="2 11">Belongs to the class-I aminoacyl-tRNA synthetase family.</text>
</comment>
<evidence type="ECO:0000256" key="1">
    <source>
        <dbReference type="ARBA" id="ARBA00004305"/>
    </source>
</evidence>
<dbReference type="InterPro" id="IPR001412">
    <property type="entry name" value="aa-tRNA-synth_I_CS"/>
</dbReference>
<comment type="caution">
    <text evidence="14">The sequence shown here is derived from an EMBL/GenBank/DDBJ whole genome shotgun (WGS) entry which is preliminary data.</text>
</comment>
<dbReference type="Pfam" id="PF00579">
    <property type="entry name" value="tRNA-synt_1b"/>
    <property type="match status" value="1"/>
</dbReference>
<dbReference type="PROSITE" id="PS00178">
    <property type="entry name" value="AA_TRNA_LIGASE_I"/>
    <property type="match status" value="1"/>
</dbReference>
<keyword evidence="8 11" id="KW-0030">Aminoacyl-tRNA synthetase</keyword>